<evidence type="ECO:0000256" key="3">
    <source>
        <dbReference type="ARBA" id="ARBA00022475"/>
    </source>
</evidence>
<dbReference type="PANTHER" id="PTHR43163:SF6">
    <property type="entry name" value="DIPEPTIDE TRANSPORT SYSTEM PERMEASE PROTEIN DPPB-RELATED"/>
    <property type="match status" value="1"/>
</dbReference>
<accession>A0A931ATC5</accession>
<evidence type="ECO:0000256" key="2">
    <source>
        <dbReference type="ARBA" id="ARBA00022448"/>
    </source>
</evidence>
<evidence type="ECO:0000259" key="8">
    <source>
        <dbReference type="PROSITE" id="PS50928"/>
    </source>
</evidence>
<feature type="transmembrane region" description="Helical" evidence="7">
    <location>
        <begin position="190"/>
        <end position="211"/>
    </location>
</feature>
<keyword evidence="6 7" id="KW-0472">Membrane</keyword>
<comment type="subcellular location">
    <subcellularLocation>
        <location evidence="1 7">Cell membrane</location>
        <topology evidence="1 7">Multi-pass membrane protein</topology>
    </subcellularLocation>
</comment>
<evidence type="ECO:0000256" key="1">
    <source>
        <dbReference type="ARBA" id="ARBA00004651"/>
    </source>
</evidence>
<evidence type="ECO:0000313" key="9">
    <source>
        <dbReference type="EMBL" id="MBF8436100.1"/>
    </source>
</evidence>
<name>A0A931ATC5_9FIRM</name>
<evidence type="ECO:0000313" key="10">
    <source>
        <dbReference type="Proteomes" id="UP000621436"/>
    </source>
</evidence>
<evidence type="ECO:0000256" key="5">
    <source>
        <dbReference type="ARBA" id="ARBA00022989"/>
    </source>
</evidence>
<dbReference type="EMBL" id="JADPIE010000002">
    <property type="protein sequence ID" value="MBF8436100.1"/>
    <property type="molecule type" value="Genomic_DNA"/>
</dbReference>
<dbReference type="Pfam" id="PF00528">
    <property type="entry name" value="BPD_transp_1"/>
    <property type="match status" value="1"/>
</dbReference>
<evidence type="ECO:0000256" key="6">
    <source>
        <dbReference type="ARBA" id="ARBA00023136"/>
    </source>
</evidence>
<dbReference type="Gene3D" id="1.10.3720.10">
    <property type="entry name" value="MetI-like"/>
    <property type="match status" value="1"/>
</dbReference>
<evidence type="ECO:0000256" key="7">
    <source>
        <dbReference type="RuleBase" id="RU363032"/>
    </source>
</evidence>
<keyword evidence="10" id="KW-1185">Reference proteome</keyword>
<feature type="domain" description="ABC transmembrane type-1" evidence="8">
    <location>
        <begin position="106"/>
        <end position="321"/>
    </location>
</feature>
<feature type="transmembrane region" description="Helical" evidence="7">
    <location>
        <begin position="15"/>
        <end position="37"/>
    </location>
</feature>
<dbReference type="Pfam" id="PF19300">
    <property type="entry name" value="BPD_transp_1_N"/>
    <property type="match status" value="1"/>
</dbReference>
<dbReference type="AlphaFoldDB" id="A0A931ATC5"/>
<proteinExistence type="inferred from homology"/>
<dbReference type="GO" id="GO:0055085">
    <property type="term" value="P:transmembrane transport"/>
    <property type="evidence" value="ECO:0007669"/>
    <property type="project" value="InterPro"/>
</dbReference>
<organism evidence="9 10">
    <name type="scientific">Halonatronomonas betaini</name>
    <dbReference type="NCBI Taxonomy" id="2778430"/>
    <lineage>
        <taxon>Bacteria</taxon>
        <taxon>Bacillati</taxon>
        <taxon>Bacillota</taxon>
        <taxon>Clostridia</taxon>
        <taxon>Halanaerobiales</taxon>
        <taxon>Halarsenatibacteraceae</taxon>
        <taxon>Halonatronomonas</taxon>
    </lineage>
</organism>
<keyword evidence="5 7" id="KW-1133">Transmembrane helix</keyword>
<gene>
    <name evidence="9" type="ORF">I0Q91_03335</name>
</gene>
<sequence>MSSSNSGGRTLGQYALLRVAQAIPLIIAIIIINFLLINLAPGDPITALVGEFPVPAEYAEQMRTEFGLDQNIFIRLARYIGNVFRGNLGFSFNYRVPVLTLVLGRLLRTMILMISTIVFATIVGVLFGILAARYKNTIIDNIAVAFSTIGYSIPVFWSGQILILVFAVWLGWFPSGGLQSIRADYSGFQFYWDRMIHMILPMLALSLRYIALTTRVTRTSLIENLSSDFVLAARSRGISSKNVLFRHGLRNSLMPIVTIIGYHFTFIVAGSALVETVFGWPGVGRLLYTSISARDYPTLIGILLIVSIVVIIVTLLTDLLYAYIDPRVKYE</sequence>
<reference evidence="9" key="1">
    <citation type="submission" date="2020-11" db="EMBL/GenBank/DDBJ databases">
        <title>Halonatronomonas betainensis gen. nov., sp. nov. a novel haloalkaliphilic representative of the family Halanaerobiacae capable of betaine degradation.</title>
        <authorList>
            <person name="Boltyanskaya Y."/>
            <person name="Kevbrin V."/>
            <person name="Detkova E."/>
            <person name="Grouzdev D.S."/>
            <person name="Koziaeva V."/>
            <person name="Zhilina T."/>
        </authorList>
    </citation>
    <scope>NUCLEOTIDE SEQUENCE</scope>
    <source>
        <strain evidence="9">Z-7014</strain>
    </source>
</reference>
<feature type="transmembrane region" description="Helical" evidence="7">
    <location>
        <begin position="144"/>
        <end position="170"/>
    </location>
</feature>
<feature type="transmembrane region" description="Helical" evidence="7">
    <location>
        <begin position="110"/>
        <end position="132"/>
    </location>
</feature>
<comment type="caution">
    <text evidence="9">The sequence shown here is derived from an EMBL/GenBank/DDBJ whole genome shotgun (WGS) entry which is preliminary data.</text>
</comment>
<dbReference type="PANTHER" id="PTHR43163">
    <property type="entry name" value="DIPEPTIDE TRANSPORT SYSTEM PERMEASE PROTEIN DPPB-RELATED"/>
    <property type="match status" value="1"/>
</dbReference>
<dbReference type="SUPFAM" id="SSF161098">
    <property type="entry name" value="MetI-like"/>
    <property type="match status" value="1"/>
</dbReference>
<protein>
    <submittedName>
        <fullName evidence="9">ABC transporter permease</fullName>
    </submittedName>
</protein>
<dbReference type="CDD" id="cd06261">
    <property type="entry name" value="TM_PBP2"/>
    <property type="match status" value="1"/>
</dbReference>
<feature type="transmembrane region" description="Helical" evidence="7">
    <location>
        <begin position="300"/>
        <end position="324"/>
    </location>
</feature>
<comment type="similarity">
    <text evidence="7">Belongs to the binding-protein-dependent transport system permease family.</text>
</comment>
<keyword evidence="4 7" id="KW-0812">Transmembrane</keyword>
<dbReference type="Proteomes" id="UP000621436">
    <property type="component" value="Unassembled WGS sequence"/>
</dbReference>
<dbReference type="InterPro" id="IPR045621">
    <property type="entry name" value="BPD_transp_1_N"/>
</dbReference>
<keyword evidence="3" id="KW-1003">Cell membrane</keyword>
<dbReference type="InterPro" id="IPR000515">
    <property type="entry name" value="MetI-like"/>
</dbReference>
<evidence type="ECO:0000256" key="4">
    <source>
        <dbReference type="ARBA" id="ARBA00022692"/>
    </source>
</evidence>
<dbReference type="PROSITE" id="PS50928">
    <property type="entry name" value="ABC_TM1"/>
    <property type="match status" value="1"/>
</dbReference>
<feature type="transmembrane region" description="Helical" evidence="7">
    <location>
        <begin position="256"/>
        <end position="280"/>
    </location>
</feature>
<dbReference type="GO" id="GO:0005886">
    <property type="term" value="C:plasma membrane"/>
    <property type="evidence" value="ECO:0007669"/>
    <property type="project" value="UniProtKB-SubCell"/>
</dbReference>
<keyword evidence="2 7" id="KW-0813">Transport</keyword>
<dbReference type="RefSeq" id="WP_270452867.1">
    <property type="nucleotide sequence ID" value="NZ_JADPIE010000002.1"/>
</dbReference>
<dbReference type="InterPro" id="IPR035906">
    <property type="entry name" value="MetI-like_sf"/>
</dbReference>